<evidence type="ECO:0000313" key="2">
    <source>
        <dbReference type="Proteomes" id="UP000320762"/>
    </source>
</evidence>
<dbReference type="Proteomes" id="UP000320762">
    <property type="component" value="Unassembled WGS sequence"/>
</dbReference>
<dbReference type="EMBL" id="VDMD01000029">
    <property type="protein sequence ID" value="TRM59232.1"/>
    <property type="molecule type" value="Genomic_DNA"/>
</dbReference>
<name>A0A550C345_9AGAR</name>
<dbReference type="OrthoDB" id="2989558at2759"/>
<organism evidence="1 2">
    <name type="scientific">Schizophyllum amplum</name>
    <dbReference type="NCBI Taxonomy" id="97359"/>
    <lineage>
        <taxon>Eukaryota</taxon>
        <taxon>Fungi</taxon>
        <taxon>Dikarya</taxon>
        <taxon>Basidiomycota</taxon>
        <taxon>Agaricomycotina</taxon>
        <taxon>Agaricomycetes</taxon>
        <taxon>Agaricomycetidae</taxon>
        <taxon>Agaricales</taxon>
        <taxon>Schizophyllaceae</taxon>
        <taxon>Schizophyllum</taxon>
    </lineage>
</organism>
<comment type="caution">
    <text evidence="1">The sequence shown here is derived from an EMBL/GenBank/DDBJ whole genome shotgun (WGS) entry which is preliminary data.</text>
</comment>
<evidence type="ECO:0000313" key="1">
    <source>
        <dbReference type="EMBL" id="TRM59232.1"/>
    </source>
</evidence>
<sequence>MQTLTFTKPHILNGALVPAGVSSDPAYTLSTTPPGRVRGVTSLSGTPTASINWPERSFDIDGERLPIDSVERKVWVKGRLTSARVWQWGQVEYELRYGNETEEWTAKDLSSPDTPVAYFRSARSHIVHKNEPAQLTIELNIPPAQLKFLLLALIYSEVRRLDVLGLGKRPTEMVVGAIS</sequence>
<accession>A0A550C345</accession>
<dbReference type="AlphaFoldDB" id="A0A550C345"/>
<protein>
    <submittedName>
        <fullName evidence="1">Uncharacterized protein</fullName>
    </submittedName>
</protein>
<keyword evidence="2" id="KW-1185">Reference proteome</keyword>
<reference evidence="1 2" key="1">
    <citation type="journal article" date="2019" name="New Phytol.">
        <title>Comparative genomics reveals unique wood-decay strategies and fruiting body development in the Schizophyllaceae.</title>
        <authorList>
            <person name="Almasi E."/>
            <person name="Sahu N."/>
            <person name="Krizsan K."/>
            <person name="Balint B."/>
            <person name="Kovacs G.M."/>
            <person name="Kiss B."/>
            <person name="Cseklye J."/>
            <person name="Drula E."/>
            <person name="Henrissat B."/>
            <person name="Nagy I."/>
            <person name="Chovatia M."/>
            <person name="Adam C."/>
            <person name="LaButti K."/>
            <person name="Lipzen A."/>
            <person name="Riley R."/>
            <person name="Grigoriev I.V."/>
            <person name="Nagy L.G."/>
        </authorList>
    </citation>
    <scope>NUCLEOTIDE SEQUENCE [LARGE SCALE GENOMIC DNA]</scope>
    <source>
        <strain evidence="1 2">NL-1724</strain>
    </source>
</reference>
<proteinExistence type="predicted"/>
<gene>
    <name evidence="1" type="ORF">BD626DRAFT_572816</name>
</gene>